<sequence>MPQNNVIKQLEERQSKGRDIVLPNVIPWEYGSNKYASQKGNGGFGTIRKNVPEIVCTRELTNSHNGNVPFHLCPPLKKTYASQAGQARFGAFREQVLWVKEHNDEEKKVPRDILYDWKATERSMPLLAKSNPNAKNDSIGKLRENISRPVGGLQMGYKDMVKCLAAVPRFQCMDNVQAVKDAKENNGEKMAGGLHHNRQIVTEIVGLNRTEQDQLNSNRYMAWLGGQLTLQSQARTGGFNKVRDVTNQTYYDKLLPDEGLSQQELEERRISERQRRKLELGLAQDEDDDVEESVAETVFLKNDSRVVDDGDTNSDDDDVEDEEDQVGDED</sequence>
<dbReference type="EMBL" id="CAJFDH010000006">
    <property type="protein sequence ID" value="CAD5229584.1"/>
    <property type="molecule type" value="Genomic_DNA"/>
</dbReference>
<dbReference type="OrthoDB" id="5827459at2759"/>
<evidence type="ECO:0000256" key="1">
    <source>
        <dbReference type="SAM" id="MobiDB-lite"/>
    </source>
</evidence>
<keyword evidence="3" id="KW-1185">Reference proteome</keyword>
<evidence type="ECO:0000313" key="3">
    <source>
        <dbReference type="Proteomes" id="UP000614601"/>
    </source>
</evidence>
<name>A0A811LRW3_9BILA</name>
<feature type="compositionally biased region" description="Acidic residues" evidence="1">
    <location>
        <begin position="309"/>
        <end position="330"/>
    </location>
</feature>
<reference evidence="2" key="1">
    <citation type="submission" date="2020-09" db="EMBL/GenBank/DDBJ databases">
        <authorList>
            <person name="Kikuchi T."/>
        </authorList>
    </citation>
    <scope>NUCLEOTIDE SEQUENCE</scope>
    <source>
        <strain evidence="2">SH1</strain>
    </source>
</reference>
<feature type="region of interest" description="Disordered" evidence="1">
    <location>
        <begin position="280"/>
        <end position="330"/>
    </location>
</feature>
<dbReference type="EMBL" id="CAJFCW020000006">
    <property type="protein sequence ID" value="CAG9127026.1"/>
    <property type="molecule type" value="Genomic_DNA"/>
</dbReference>
<dbReference type="Pfam" id="PF00402">
    <property type="entry name" value="Calponin"/>
    <property type="match status" value="1"/>
</dbReference>
<dbReference type="Proteomes" id="UP000614601">
    <property type="component" value="Unassembled WGS sequence"/>
</dbReference>
<dbReference type="Proteomes" id="UP000783686">
    <property type="component" value="Unassembled WGS sequence"/>
</dbReference>
<accession>A0A811LRW3</accession>
<proteinExistence type="predicted"/>
<gene>
    <name evidence="2" type="ORF">BOKJ2_LOCUS13643</name>
</gene>
<dbReference type="AlphaFoldDB" id="A0A811LRW3"/>
<protein>
    <submittedName>
        <fullName evidence="2">Uncharacterized protein</fullName>
    </submittedName>
</protein>
<evidence type="ECO:0000313" key="2">
    <source>
        <dbReference type="EMBL" id="CAD5229584.1"/>
    </source>
</evidence>
<organism evidence="2 3">
    <name type="scientific">Bursaphelenchus okinawaensis</name>
    <dbReference type="NCBI Taxonomy" id="465554"/>
    <lineage>
        <taxon>Eukaryota</taxon>
        <taxon>Metazoa</taxon>
        <taxon>Ecdysozoa</taxon>
        <taxon>Nematoda</taxon>
        <taxon>Chromadorea</taxon>
        <taxon>Rhabditida</taxon>
        <taxon>Tylenchina</taxon>
        <taxon>Tylenchomorpha</taxon>
        <taxon>Aphelenchoidea</taxon>
        <taxon>Aphelenchoididae</taxon>
        <taxon>Bursaphelenchus</taxon>
    </lineage>
</organism>
<dbReference type="PROSITE" id="PS51122">
    <property type="entry name" value="CALPONIN_2"/>
    <property type="match status" value="1"/>
</dbReference>
<feature type="compositionally biased region" description="Acidic residues" evidence="1">
    <location>
        <begin position="284"/>
        <end position="294"/>
    </location>
</feature>
<comment type="caution">
    <text evidence="2">The sequence shown here is derived from an EMBL/GenBank/DDBJ whole genome shotgun (WGS) entry which is preliminary data.</text>
</comment>
<dbReference type="InterPro" id="IPR000557">
    <property type="entry name" value="Calponin_repeat"/>
</dbReference>